<reference evidence="1 2" key="1">
    <citation type="submission" date="2019-08" db="EMBL/GenBank/DDBJ databases">
        <title>Calorimonas adulescens gen. nov., sp. nov., an anaerobic thermophilic bacterium from Sakhalin hot spring.</title>
        <authorList>
            <person name="Khomyakova M.A."/>
            <person name="Merkel A.Y."/>
            <person name="Novikov A."/>
            <person name="Bonch-Osmolovskaya E.A."/>
            <person name="Slobodkin A.I."/>
        </authorList>
    </citation>
    <scope>NUCLEOTIDE SEQUENCE [LARGE SCALE GENOMIC DNA]</scope>
    <source>
        <strain evidence="1 2">A05MB</strain>
    </source>
</reference>
<keyword evidence="2" id="KW-1185">Reference proteome</keyword>
<proteinExistence type="predicted"/>
<dbReference type="AlphaFoldDB" id="A0A5D8QHB8"/>
<comment type="caution">
    <text evidence="1">The sequence shown here is derived from an EMBL/GenBank/DDBJ whole genome shotgun (WGS) entry which is preliminary data.</text>
</comment>
<evidence type="ECO:0000313" key="2">
    <source>
        <dbReference type="Proteomes" id="UP000322976"/>
    </source>
</evidence>
<dbReference type="Proteomes" id="UP000322976">
    <property type="component" value="Unassembled WGS sequence"/>
</dbReference>
<organism evidence="1 2">
    <name type="scientific">Calorimonas adulescens</name>
    <dbReference type="NCBI Taxonomy" id="2606906"/>
    <lineage>
        <taxon>Bacteria</taxon>
        <taxon>Bacillati</taxon>
        <taxon>Bacillota</taxon>
        <taxon>Clostridia</taxon>
        <taxon>Thermoanaerobacterales</taxon>
        <taxon>Thermoanaerobacteraceae</taxon>
        <taxon>Calorimonas</taxon>
    </lineage>
</organism>
<accession>A0A5D8QHB8</accession>
<feature type="non-terminal residue" evidence="1">
    <location>
        <position position="1"/>
    </location>
</feature>
<protein>
    <submittedName>
        <fullName evidence="1">Uroporphyrinogen decarboxylase</fullName>
    </submittedName>
</protein>
<name>A0A5D8QHB8_9THEO</name>
<dbReference type="EMBL" id="VTPS01000004">
    <property type="protein sequence ID" value="TZE82678.1"/>
    <property type="molecule type" value="Genomic_DNA"/>
</dbReference>
<evidence type="ECO:0000313" key="1">
    <source>
        <dbReference type="EMBL" id="TZE82678.1"/>
    </source>
</evidence>
<gene>
    <name evidence="1" type="ORF">FWJ32_03490</name>
</gene>
<sequence length="47" mass="5607">PSRKLESKYYKTWEEYKALNPEVSDFGASKLQGLEETVFQYLMYLLI</sequence>